<reference evidence="1 2" key="1">
    <citation type="submission" date="2024-12" db="EMBL/GenBank/DDBJ databases">
        <authorList>
            <person name="Lee Y."/>
        </authorList>
    </citation>
    <scope>NUCLEOTIDE SEQUENCE [LARGE SCALE GENOMIC DNA]</scope>
    <source>
        <strain evidence="1 2">03SUJ4</strain>
    </source>
</reference>
<evidence type="ECO:0000313" key="2">
    <source>
        <dbReference type="Proteomes" id="UP001634747"/>
    </source>
</evidence>
<name>A0ABW9KR32_9BACT</name>
<comment type="caution">
    <text evidence="1">The sequence shown here is derived from an EMBL/GenBank/DDBJ whole genome shotgun (WGS) entry which is preliminary data.</text>
</comment>
<evidence type="ECO:0000313" key="1">
    <source>
        <dbReference type="EMBL" id="MFN2976974.1"/>
    </source>
</evidence>
<dbReference type="Proteomes" id="UP001634747">
    <property type="component" value="Unassembled WGS sequence"/>
</dbReference>
<dbReference type="RefSeq" id="WP_263414848.1">
    <property type="nucleotide sequence ID" value="NZ_BAABBH010000001.1"/>
</dbReference>
<protein>
    <submittedName>
        <fullName evidence="1">Uncharacterized protein</fullName>
    </submittedName>
</protein>
<dbReference type="EMBL" id="JBJYXY010000001">
    <property type="protein sequence ID" value="MFN2976974.1"/>
    <property type="molecule type" value="Genomic_DNA"/>
</dbReference>
<gene>
    <name evidence="1" type="ORF">ACK2TP_14480</name>
</gene>
<organism evidence="1 2">
    <name type="scientific">Terriglobus aquaticus</name>
    <dbReference type="NCBI Taxonomy" id="940139"/>
    <lineage>
        <taxon>Bacteria</taxon>
        <taxon>Pseudomonadati</taxon>
        <taxon>Acidobacteriota</taxon>
        <taxon>Terriglobia</taxon>
        <taxon>Terriglobales</taxon>
        <taxon>Acidobacteriaceae</taxon>
        <taxon>Terriglobus</taxon>
    </lineage>
</organism>
<accession>A0ABW9KR32</accession>
<proteinExistence type="predicted"/>
<keyword evidence="2" id="KW-1185">Reference proteome</keyword>
<sequence length="159" mass="17538">MGQTVGFPSCRHILTNGEKCESPAWSGRHFCYYHTLYRRRNKPNKKTTPALNVAIVDNEDKWHRVEAIEPFAKRYTLGPLEDAASIQVAISTVLNALADQRIDHGRASTLLYGLQLASNNLRALQTATDSTPKPPVTPCPAVTYAQVPASQELTAPIQP</sequence>